<reference evidence="3" key="1">
    <citation type="submission" date="2018-06" db="EMBL/GenBank/DDBJ databases">
        <authorList>
            <person name="Cea G.-C."/>
            <person name="William W."/>
        </authorList>
    </citation>
    <scope>NUCLEOTIDE SEQUENCE [LARGE SCALE GENOMIC DNA]</scope>
    <source>
        <strain evidence="3">DB21MT-2</strain>
    </source>
</reference>
<sequence>MFMNNSQFRRSPVMVIAKKEVRDSLRNRWVLFISLIFLVLSLSVTFAGSAIKGELSLPEISALMSSLSTISVFIIPLVAMLISHDAFVGEDEAGTLLLLLSYPLTRRQILLGKLLGHSVIMTFTTCFAFGFTCMLLLLLSDTYDGFSTLVHFMRFIFSSIMLAVIFILLGYVVSLKATEKAKAVASILLLWFLFVLIYDLLLLTLLVADLSFINQGVFKVLIVLNPTDIYRAMNLIGIEGGSGSLSVFSDSGWGFSGLCGAMLTWISILVAACCVIFNKRPL</sequence>
<dbReference type="Proteomes" id="UP000250123">
    <property type="component" value="Chromosome SHEWBE"/>
</dbReference>
<feature type="transmembrane region" description="Helical" evidence="1">
    <location>
        <begin position="253"/>
        <end position="277"/>
    </location>
</feature>
<protein>
    <submittedName>
        <fullName evidence="2">Putative ABC transporter permease protein NosY</fullName>
    </submittedName>
</protein>
<proteinExistence type="predicted"/>
<dbReference type="AlphaFoldDB" id="A0A330LVZ9"/>
<organism evidence="2 3">
    <name type="scientific">Shewanella benthica</name>
    <dbReference type="NCBI Taxonomy" id="43661"/>
    <lineage>
        <taxon>Bacteria</taxon>
        <taxon>Pseudomonadati</taxon>
        <taxon>Pseudomonadota</taxon>
        <taxon>Gammaproteobacteria</taxon>
        <taxon>Alteromonadales</taxon>
        <taxon>Shewanellaceae</taxon>
        <taxon>Shewanella</taxon>
    </lineage>
</organism>
<dbReference type="PANTHER" id="PTHR43471">
    <property type="entry name" value="ABC TRANSPORTER PERMEASE"/>
    <property type="match status" value="1"/>
</dbReference>
<dbReference type="KEGG" id="sbk:SHEWBE_0074"/>
<keyword evidence="1" id="KW-1133">Transmembrane helix</keyword>
<dbReference type="GO" id="GO:0005886">
    <property type="term" value="C:plasma membrane"/>
    <property type="evidence" value="ECO:0007669"/>
    <property type="project" value="UniProtKB-SubCell"/>
</dbReference>
<evidence type="ECO:0000313" key="2">
    <source>
        <dbReference type="EMBL" id="SQH74075.1"/>
    </source>
</evidence>
<keyword evidence="1" id="KW-0812">Transmembrane</keyword>
<feature type="transmembrane region" description="Helical" evidence="1">
    <location>
        <begin position="114"/>
        <end position="139"/>
    </location>
</feature>
<feature type="transmembrane region" description="Helical" evidence="1">
    <location>
        <begin position="63"/>
        <end position="82"/>
    </location>
</feature>
<dbReference type="RefSeq" id="WP_112350776.1">
    <property type="nucleotide sequence ID" value="NZ_LS483452.1"/>
</dbReference>
<keyword evidence="1" id="KW-0472">Membrane</keyword>
<feature type="transmembrane region" description="Helical" evidence="1">
    <location>
        <begin position="185"/>
        <end position="208"/>
    </location>
</feature>
<gene>
    <name evidence="2" type="primary">nosY</name>
    <name evidence="2" type="ORF">SHEWBE_0074</name>
</gene>
<accession>A0A330LVZ9</accession>
<dbReference type="EMBL" id="LS483452">
    <property type="protein sequence ID" value="SQH74075.1"/>
    <property type="molecule type" value="Genomic_DNA"/>
</dbReference>
<name>A0A330LVZ9_9GAMM</name>
<evidence type="ECO:0000256" key="1">
    <source>
        <dbReference type="SAM" id="Phobius"/>
    </source>
</evidence>
<dbReference type="PANTHER" id="PTHR43471:SF1">
    <property type="entry name" value="ABC TRANSPORTER PERMEASE PROTEIN NOSY-RELATED"/>
    <property type="match status" value="1"/>
</dbReference>
<dbReference type="OrthoDB" id="9805862at2"/>
<feature type="transmembrane region" description="Helical" evidence="1">
    <location>
        <begin position="151"/>
        <end position="173"/>
    </location>
</feature>
<evidence type="ECO:0000313" key="3">
    <source>
        <dbReference type="Proteomes" id="UP000250123"/>
    </source>
</evidence>
<dbReference type="GO" id="GO:0140359">
    <property type="term" value="F:ABC-type transporter activity"/>
    <property type="evidence" value="ECO:0007669"/>
    <property type="project" value="InterPro"/>
</dbReference>
<dbReference type="Pfam" id="PF12679">
    <property type="entry name" value="ABC2_membrane_2"/>
    <property type="match status" value="1"/>
</dbReference>